<name>D7MY91_ARALL</name>
<evidence type="ECO:0000313" key="2">
    <source>
        <dbReference type="EMBL" id="EFH38490.1"/>
    </source>
</evidence>
<feature type="compositionally biased region" description="Low complexity" evidence="1">
    <location>
        <begin position="33"/>
        <end position="43"/>
    </location>
</feature>
<feature type="region of interest" description="Disordered" evidence="1">
    <location>
        <begin position="18"/>
        <end position="139"/>
    </location>
</feature>
<feature type="compositionally biased region" description="Polar residues" evidence="1">
    <location>
        <begin position="99"/>
        <end position="120"/>
    </location>
</feature>
<evidence type="ECO:0000313" key="3">
    <source>
        <dbReference type="Proteomes" id="UP000008694"/>
    </source>
</evidence>
<dbReference type="eggNOG" id="KOG0383">
    <property type="taxonomic scope" value="Eukaryota"/>
</dbReference>
<dbReference type="HOGENOM" id="CLU_1847853_0_0_1"/>
<dbReference type="AlphaFoldDB" id="D7MY91"/>
<feature type="compositionally biased region" description="Polar residues" evidence="1">
    <location>
        <begin position="45"/>
        <end position="66"/>
    </location>
</feature>
<dbReference type="Proteomes" id="UP000008694">
    <property type="component" value="Unassembled WGS sequence"/>
</dbReference>
<dbReference type="EMBL" id="GL349263">
    <property type="protein sequence ID" value="EFH38490.1"/>
    <property type="molecule type" value="Genomic_DNA"/>
</dbReference>
<evidence type="ECO:0000256" key="1">
    <source>
        <dbReference type="SAM" id="MobiDB-lite"/>
    </source>
</evidence>
<dbReference type="Gramene" id="scaffold_86500001.1">
    <property type="protein sequence ID" value="scaffold_86500001.1"/>
    <property type="gene ID" value="scaffold_86500001.1"/>
</dbReference>
<dbReference type="STRING" id="81972.D7MY91"/>
<reference evidence="3" key="1">
    <citation type="journal article" date="2011" name="Nat. Genet.">
        <title>The Arabidopsis lyrata genome sequence and the basis of rapid genome size change.</title>
        <authorList>
            <person name="Hu T.T."/>
            <person name="Pattyn P."/>
            <person name="Bakker E.G."/>
            <person name="Cao J."/>
            <person name="Cheng J.-F."/>
            <person name="Clark R.M."/>
            <person name="Fahlgren N."/>
            <person name="Fawcett J.A."/>
            <person name="Grimwood J."/>
            <person name="Gundlach H."/>
            <person name="Haberer G."/>
            <person name="Hollister J.D."/>
            <person name="Ossowski S."/>
            <person name="Ottilar R.P."/>
            <person name="Salamov A.A."/>
            <person name="Schneeberger K."/>
            <person name="Spannagl M."/>
            <person name="Wang X."/>
            <person name="Yang L."/>
            <person name="Nasrallah M.E."/>
            <person name="Bergelson J."/>
            <person name="Carrington J.C."/>
            <person name="Gaut B.S."/>
            <person name="Schmutz J."/>
            <person name="Mayer K.F.X."/>
            <person name="Van de Peer Y."/>
            <person name="Grigoriev I.V."/>
            <person name="Nordborg M."/>
            <person name="Weigel D."/>
            <person name="Guo Y.-L."/>
        </authorList>
    </citation>
    <scope>NUCLEOTIDE SEQUENCE [LARGE SCALE GENOMIC DNA]</scope>
    <source>
        <strain evidence="3">cv. MN47</strain>
    </source>
</reference>
<accession>D7MY91</accession>
<gene>
    <name evidence="2" type="ORF">ARALYDRAFT_921028</name>
</gene>
<protein>
    <submittedName>
        <fullName evidence="2">Uncharacterized protein</fullName>
    </submittedName>
</protein>
<proteinExistence type="predicted"/>
<keyword evidence="3" id="KW-1185">Reference proteome</keyword>
<sequence>MDESALGTEGMVEVKEVIHNAIESSSQGHPQKSSTPSLPPLSLAGETSGSSQPNLPPHNLNSTEPLSSAEAIRFPPPEEEYVIAAAPSEAHGPSLEVITGTTKSISLDSKSSEPKSTNQDGDLDPEADDKIESVRIPLH</sequence>
<feature type="compositionally biased region" description="Polar residues" evidence="1">
    <location>
        <begin position="22"/>
        <end position="32"/>
    </location>
</feature>
<organism evidence="3">
    <name type="scientific">Arabidopsis lyrata subsp. lyrata</name>
    <name type="common">Lyre-leaved rock-cress</name>
    <dbReference type="NCBI Taxonomy" id="81972"/>
    <lineage>
        <taxon>Eukaryota</taxon>
        <taxon>Viridiplantae</taxon>
        <taxon>Streptophyta</taxon>
        <taxon>Embryophyta</taxon>
        <taxon>Tracheophyta</taxon>
        <taxon>Spermatophyta</taxon>
        <taxon>Magnoliopsida</taxon>
        <taxon>eudicotyledons</taxon>
        <taxon>Gunneridae</taxon>
        <taxon>Pentapetalae</taxon>
        <taxon>rosids</taxon>
        <taxon>malvids</taxon>
        <taxon>Brassicales</taxon>
        <taxon>Brassicaceae</taxon>
        <taxon>Camelineae</taxon>
        <taxon>Arabidopsis</taxon>
    </lineage>
</organism>